<dbReference type="STRING" id="291112.PAU_02335"/>
<reference evidence="1 2" key="1">
    <citation type="journal article" date="2009" name="BMC Genomics">
        <title>Comparative genomics of the emerging human pathogen Photorhabdus asymbiotica with the insect pathogen Photorhabdus luminescens.</title>
        <authorList>
            <person name="Wilkinson P."/>
            <person name="Waterfield N.R."/>
            <person name="Crossman L."/>
            <person name="Corton C."/>
            <person name="Sanchez-Contreras M."/>
            <person name="Vlisidou I."/>
            <person name="Barron A."/>
            <person name="Bignell A."/>
            <person name="Clark L."/>
            <person name="Ormond D."/>
            <person name="Mayho M."/>
            <person name="Bason N."/>
            <person name="Smith F."/>
            <person name="Simmonds M."/>
            <person name="Churcher C."/>
            <person name="Harris D."/>
            <person name="Thompson N.R."/>
            <person name="Quail M."/>
            <person name="Parkhill J."/>
            <person name="ffrench-Constant R.H."/>
        </authorList>
    </citation>
    <scope>NUCLEOTIDE SEQUENCE [LARGE SCALE GENOMIC DNA]</scope>
    <source>
        <strain evidence="2">ATCC 43949 / 3105-77</strain>
    </source>
</reference>
<name>C7BLI0_PHOAA</name>
<dbReference type="KEGG" id="pay:PAU_02335"/>
<protein>
    <submittedName>
        <fullName evidence="1">Uncharacterized protein</fullName>
    </submittedName>
</protein>
<dbReference type="AlphaFoldDB" id="C7BLI0"/>
<dbReference type="Proteomes" id="UP000002747">
    <property type="component" value="Chromosome"/>
</dbReference>
<evidence type="ECO:0000313" key="1">
    <source>
        <dbReference type="EMBL" id="CAQ84427.1"/>
    </source>
</evidence>
<dbReference type="EMBL" id="FM162591">
    <property type="protein sequence ID" value="CAQ84427.1"/>
    <property type="molecule type" value="Genomic_DNA"/>
</dbReference>
<accession>C7BLI0</accession>
<gene>
    <name evidence="1" type="ordered locus">PAU_02335</name>
</gene>
<organism evidence="1 2">
    <name type="scientific">Photorhabdus asymbiotica subsp. asymbiotica (strain ATCC 43949 / 3105-77)</name>
    <name type="common">Xenorhabdus luminescens (strain 2)</name>
    <dbReference type="NCBI Taxonomy" id="553480"/>
    <lineage>
        <taxon>Bacteria</taxon>
        <taxon>Pseudomonadati</taxon>
        <taxon>Pseudomonadota</taxon>
        <taxon>Gammaproteobacteria</taxon>
        <taxon>Enterobacterales</taxon>
        <taxon>Morganellaceae</taxon>
        <taxon>Photorhabdus</taxon>
    </lineage>
</organism>
<proteinExistence type="predicted"/>
<evidence type="ECO:0000313" key="2">
    <source>
        <dbReference type="Proteomes" id="UP000002747"/>
    </source>
</evidence>
<sequence>MCEAQSEIGNLGRLLNHFLMDDFTFIGVGEFFYGDTISNVIIS</sequence>